<feature type="compositionally biased region" description="Polar residues" evidence="1">
    <location>
        <begin position="748"/>
        <end position="763"/>
    </location>
</feature>
<dbReference type="EMBL" id="VICG01000007">
    <property type="protein sequence ID" value="KAA8569864.1"/>
    <property type="molecule type" value="Genomic_DNA"/>
</dbReference>
<comment type="caution">
    <text evidence="2">The sequence shown here is derived from an EMBL/GenBank/DDBJ whole genome shotgun (WGS) entry which is preliminary data.</text>
</comment>
<gene>
    <name evidence="2" type="ORF">EYC84_002207</name>
</gene>
<feature type="region of interest" description="Disordered" evidence="1">
    <location>
        <begin position="549"/>
        <end position="635"/>
    </location>
</feature>
<feature type="compositionally biased region" description="Basic and acidic residues" evidence="1">
    <location>
        <begin position="549"/>
        <end position="565"/>
    </location>
</feature>
<evidence type="ECO:0000313" key="2">
    <source>
        <dbReference type="EMBL" id="KAA8569864.1"/>
    </source>
</evidence>
<proteinExistence type="predicted"/>
<keyword evidence="3" id="KW-1185">Reference proteome</keyword>
<dbReference type="Proteomes" id="UP000322873">
    <property type="component" value="Unassembled WGS sequence"/>
</dbReference>
<feature type="region of interest" description="Disordered" evidence="1">
    <location>
        <begin position="736"/>
        <end position="822"/>
    </location>
</feature>
<dbReference type="VEuPathDB" id="FungiDB:MFRU_005g00250"/>
<feature type="compositionally biased region" description="Basic residues" evidence="1">
    <location>
        <begin position="566"/>
        <end position="575"/>
    </location>
</feature>
<organism evidence="2 3">
    <name type="scientific">Monilinia fructicola</name>
    <name type="common">Brown rot fungus</name>
    <name type="synonym">Ciboria fructicola</name>
    <dbReference type="NCBI Taxonomy" id="38448"/>
    <lineage>
        <taxon>Eukaryota</taxon>
        <taxon>Fungi</taxon>
        <taxon>Dikarya</taxon>
        <taxon>Ascomycota</taxon>
        <taxon>Pezizomycotina</taxon>
        <taxon>Leotiomycetes</taxon>
        <taxon>Helotiales</taxon>
        <taxon>Sclerotiniaceae</taxon>
        <taxon>Monilinia</taxon>
    </lineage>
</organism>
<protein>
    <submittedName>
        <fullName evidence="2">Uncharacterized protein</fullName>
    </submittedName>
</protein>
<accession>A0A5M9JK63</accession>
<sequence length="822" mass="92313">MSGPQRLFESMNEAGRKALRKPNRVPTPTPVGHQPAVLGLNLRDTTFPNATSNAEIGGEENRFDANQHIWNGMLPDSYSLLPNKSNTALGADEPERQFPFDFGAEQSNLEYPSTRHIQSGIGDAGIDESTVAHDTTPHNIAIPYQLPYLQEDEHNTNNILDTNHTSPNASTMTDEEFERFLQGILAPRNDTTSLSEGTMADEEFEVLLRETKAAGDAYTTNSNDLMTYEEFQNFLNGPIPQLSHEEEIILASIDSSTTRLSSTHNQSQAGLGVTFPQDTFIHTTQNYPSQISGYHQSNTSANHPSRHDVNSSYSLQDNLNLGILPLHEHNEHIQDSVETMRSPTLQELPASSNHSVHVQHALSSPMYADPSLTTNFDEKPHRGYQTSAADIMAIQNFTGVQNSTGATQAHFERDPLYPQVRHDEYNEAEYFQPNDPWRLPQNPYDEYNAARASQHNVANHETTMGNPVYNHIEPSEAYNDTIKEGNKKTGIDQRRGTTLISKKRADWSERPDYLRPRMSLTEEEYEWLRPGETQRDVFKRAIEKAEQKIKNEEERADRMEREGKPRPKPKERKPIKGGVHISVEEKDRLNNRRRALGMSGRALFTERPKLRGKRRKRAEPELNDSAPEPKKQRVSGHFGYDAGLDTDFTQAPIHTNERASMETGGYAGFFEASATKHVDQGAVNSGSRYNTGPVSQAGGVNLSMTDIQGPEQSLRQTLQGPNGYMENIPMLRQQSRPIHGVPRGGSRGQHQPNSEQRSMNSLISPGRNAFPHMFGRVLNGPGVNHESTFQSQIPGSRSKRYRVDDDESAGVEDFHGKRRRKN</sequence>
<name>A0A5M9JK63_MONFR</name>
<evidence type="ECO:0000256" key="1">
    <source>
        <dbReference type="SAM" id="MobiDB-lite"/>
    </source>
</evidence>
<feature type="compositionally biased region" description="Polar residues" evidence="1">
    <location>
        <begin position="785"/>
        <end position="795"/>
    </location>
</feature>
<dbReference type="AlphaFoldDB" id="A0A5M9JK63"/>
<reference evidence="2 3" key="1">
    <citation type="submission" date="2019-06" db="EMBL/GenBank/DDBJ databases">
        <title>Genome Sequence of the Brown Rot Fungal Pathogen Monilinia fructicola.</title>
        <authorList>
            <person name="De Miccolis Angelini R.M."/>
            <person name="Landi L."/>
            <person name="Abate D."/>
            <person name="Pollastro S."/>
            <person name="Romanazzi G."/>
            <person name="Faretra F."/>
        </authorList>
    </citation>
    <scope>NUCLEOTIDE SEQUENCE [LARGE SCALE GENOMIC DNA]</scope>
    <source>
        <strain evidence="2 3">Mfrc123</strain>
    </source>
</reference>
<evidence type="ECO:0000313" key="3">
    <source>
        <dbReference type="Proteomes" id="UP000322873"/>
    </source>
</evidence>